<organism evidence="3 4">
    <name type="scientific">Arabis alpina</name>
    <name type="common">Alpine rock-cress</name>
    <dbReference type="NCBI Taxonomy" id="50452"/>
    <lineage>
        <taxon>Eukaryota</taxon>
        <taxon>Viridiplantae</taxon>
        <taxon>Streptophyta</taxon>
        <taxon>Embryophyta</taxon>
        <taxon>Tracheophyta</taxon>
        <taxon>Spermatophyta</taxon>
        <taxon>Magnoliopsida</taxon>
        <taxon>eudicotyledons</taxon>
        <taxon>Gunneridae</taxon>
        <taxon>Pentapetalae</taxon>
        <taxon>rosids</taxon>
        <taxon>malvids</taxon>
        <taxon>Brassicales</taxon>
        <taxon>Brassicaceae</taxon>
        <taxon>Arabideae</taxon>
        <taxon>Arabis</taxon>
    </lineage>
</organism>
<dbReference type="InterPro" id="IPR015915">
    <property type="entry name" value="Kelch-typ_b-propeller"/>
</dbReference>
<dbReference type="PROSITE" id="PS50181">
    <property type="entry name" value="FBOX"/>
    <property type="match status" value="1"/>
</dbReference>
<dbReference type="InterPro" id="IPR001810">
    <property type="entry name" value="F-box_dom"/>
</dbReference>
<gene>
    <name evidence="3" type="ordered locus">AALP_Aa5g201500</name>
</gene>
<evidence type="ECO:0000256" key="1">
    <source>
        <dbReference type="SAM" id="MobiDB-lite"/>
    </source>
</evidence>
<dbReference type="Pfam" id="PF00646">
    <property type="entry name" value="F-box"/>
    <property type="match status" value="1"/>
</dbReference>
<dbReference type="InterPro" id="IPR050354">
    <property type="entry name" value="F-box/kelch-repeat_ARATH"/>
</dbReference>
<dbReference type="SUPFAM" id="SSF81383">
    <property type="entry name" value="F-box domain"/>
    <property type="match status" value="1"/>
</dbReference>
<dbReference type="Proteomes" id="UP000029120">
    <property type="component" value="Chromosome 5"/>
</dbReference>
<dbReference type="SUPFAM" id="SSF117281">
    <property type="entry name" value="Kelch motif"/>
    <property type="match status" value="1"/>
</dbReference>
<dbReference type="eggNOG" id="KOG1072">
    <property type="taxonomic scope" value="Eukaryota"/>
</dbReference>
<dbReference type="PANTHER" id="PTHR24414:SF184">
    <property type="entry name" value="GALACTOSE OXIDASE_KELCH REPEAT SUPERFAMILY PROTEIN"/>
    <property type="match status" value="1"/>
</dbReference>
<dbReference type="Pfam" id="PF25210">
    <property type="entry name" value="Kelch_FKB95"/>
    <property type="match status" value="1"/>
</dbReference>
<evidence type="ECO:0000313" key="4">
    <source>
        <dbReference type="Proteomes" id="UP000029120"/>
    </source>
</evidence>
<evidence type="ECO:0000259" key="2">
    <source>
        <dbReference type="PROSITE" id="PS50181"/>
    </source>
</evidence>
<feature type="domain" description="F-box" evidence="2">
    <location>
        <begin position="25"/>
        <end position="71"/>
    </location>
</feature>
<keyword evidence="4" id="KW-1185">Reference proteome</keyword>
<evidence type="ECO:0000313" key="3">
    <source>
        <dbReference type="EMBL" id="KFK34852.1"/>
    </source>
</evidence>
<dbReference type="EMBL" id="CM002873">
    <property type="protein sequence ID" value="KFK34852.1"/>
    <property type="molecule type" value="Genomic_DNA"/>
</dbReference>
<feature type="region of interest" description="Disordered" evidence="1">
    <location>
        <begin position="1"/>
        <end position="25"/>
    </location>
</feature>
<name>A0A087GYA0_ARAAL</name>
<dbReference type="InterPro" id="IPR057499">
    <property type="entry name" value="Kelch_FKB95"/>
</dbReference>
<dbReference type="OrthoDB" id="1032823at2759"/>
<dbReference type="SMART" id="SM00256">
    <property type="entry name" value="FBOX"/>
    <property type="match status" value="1"/>
</dbReference>
<sequence>MSGRIHPSAAANGPEPPSEKPSIEPTSILSLPDDLIVSCFARVSRLYYPTLSLVSKRFRSLLASPDIYHARSLLGRTESCLYVGLRSPPHHNLRWFTLCQKPDQSLTKKKEKVKSSGNVLAPVSVLGSPSVKWSDLFTVGPYLYAIPEPIEHGNVSVLDCRTHTWSDKPKELIGEVVGLDTSFDLQCPGACRVEDIIYYYNCSTDTIWTNNKTLCWRELEVLEGLPKFARYTSVKMAEYRGKLVILWDKYVSKNGYKEKVIWCAQIALKRGIGKVIRGEVEWLDAVLTVPKSCKLVCAIAATV</sequence>
<proteinExistence type="predicted"/>
<protein>
    <recommendedName>
        <fullName evidence="2">F-box domain-containing protein</fullName>
    </recommendedName>
</protein>
<dbReference type="CDD" id="cd22152">
    <property type="entry name" value="F-box_AtAFR-like"/>
    <property type="match status" value="1"/>
</dbReference>
<dbReference type="InterPro" id="IPR036047">
    <property type="entry name" value="F-box-like_dom_sf"/>
</dbReference>
<dbReference type="Gramene" id="KFK34852">
    <property type="protein sequence ID" value="KFK34852"/>
    <property type="gene ID" value="AALP_AA5G201500"/>
</dbReference>
<dbReference type="AlphaFoldDB" id="A0A087GYA0"/>
<reference evidence="4" key="1">
    <citation type="journal article" date="2015" name="Nat. Plants">
        <title>Genome expansion of Arabis alpina linked with retrotransposition and reduced symmetric DNA methylation.</title>
        <authorList>
            <person name="Willing E.M."/>
            <person name="Rawat V."/>
            <person name="Mandakova T."/>
            <person name="Maumus F."/>
            <person name="James G.V."/>
            <person name="Nordstroem K.J."/>
            <person name="Becker C."/>
            <person name="Warthmann N."/>
            <person name="Chica C."/>
            <person name="Szarzynska B."/>
            <person name="Zytnicki M."/>
            <person name="Albani M.C."/>
            <person name="Kiefer C."/>
            <person name="Bergonzi S."/>
            <person name="Castaings L."/>
            <person name="Mateos J.L."/>
            <person name="Berns M.C."/>
            <person name="Bujdoso N."/>
            <person name="Piofczyk T."/>
            <person name="de Lorenzo L."/>
            <person name="Barrero-Sicilia C."/>
            <person name="Mateos I."/>
            <person name="Piednoel M."/>
            <person name="Hagmann J."/>
            <person name="Chen-Min-Tao R."/>
            <person name="Iglesias-Fernandez R."/>
            <person name="Schuster S.C."/>
            <person name="Alonso-Blanco C."/>
            <person name="Roudier F."/>
            <person name="Carbonero P."/>
            <person name="Paz-Ares J."/>
            <person name="Davis S.J."/>
            <person name="Pecinka A."/>
            <person name="Quesneville H."/>
            <person name="Colot V."/>
            <person name="Lysak M.A."/>
            <person name="Weigel D."/>
            <person name="Coupland G."/>
            <person name="Schneeberger K."/>
        </authorList>
    </citation>
    <scope>NUCLEOTIDE SEQUENCE [LARGE SCALE GENOMIC DNA]</scope>
    <source>
        <strain evidence="4">cv. Pajares</strain>
    </source>
</reference>
<accession>A0A087GYA0</accession>
<dbReference type="PANTHER" id="PTHR24414">
    <property type="entry name" value="F-BOX/KELCH-REPEAT PROTEIN SKIP4"/>
    <property type="match status" value="1"/>
</dbReference>
<dbReference type="OMA" id="FSECDGM"/>